<evidence type="ECO:0000313" key="3">
    <source>
        <dbReference type="Proteomes" id="UP000185904"/>
    </source>
</evidence>
<dbReference type="AlphaFoldDB" id="A0A178CT31"/>
<feature type="region of interest" description="Disordered" evidence="1">
    <location>
        <begin position="70"/>
        <end position="110"/>
    </location>
</feature>
<comment type="caution">
    <text evidence="2">The sequence shown here is derived from an EMBL/GenBank/DDBJ whole genome shotgun (WGS) entry which is preliminary data.</text>
</comment>
<feature type="compositionally biased region" description="Polar residues" evidence="1">
    <location>
        <begin position="1"/>
        <end position="11"/>
    </location>
</feature>
<evidence type="ECO:0000256" key="1">
    <source>
        <dbReference type="SAM" id="MobiDB-lite"/>
    </source>
</evidence>
<keyword evidence="3" id="KW-1185">Reference proteome</keyword>
<dbReference type="GeneID" id="34591327"/>
<accession>A0A178CT31</accession>
<reference evidence="2 3" key="1">
    <citation type="submission" date="2016-03" db="EMBL/GenBank/DDBJ databases">
        <title>The draft genome sequence of Fonsecaea nubica causative agent of cutaneous subcutaneous infection in human host.</title>
        <authorList>
            <person name="Costa F."/>
            <person name="Sybren D.H."/>
            <person name="Raittz R.T."/>
            <person name="Weiss V.A."/>
            <person name="Leao A.C."/>
            <person name="Gomes R."/>
            <person name="De Souza E.M."/>
            <person name="Pedrosa F.O."/>
            <person name="Steffens M.B."/>
            <person name="Bombassaro A."/>
            <person name="Tadra-Sfeir M.Z."/>
            <person name="Moreno L.F."/>
            <person name="Najafzadeh M.J."/>
            <person name="Felipe M.S."/>
            <person name="Teixeira M."/>
            <person name="Sun J."/>
            <person name="Xi L."/>
            <person name="Castro M.A."/>
            <person name="Vicente V.A."/>
        </authorList>
    </citation>
    <scope>NUCLEOTIDE SEQUENCE [LARGE SCALE GENOMIC DNA]</scope>
    <source>
        <strain evidence="2 3">CBS 269.64</strain>
    </source>
</reference>
<dbReference type="RefSeq" id="XP_022497858.1">
    <property type="nucleotide sequence ID" value="XM_022646200.1"/>
</dbReference>
<organism evidence="2 3">
    <name type="scientific">Fonsecaea nubica</name>
    <dbReference type="NCBI Taxonomy" id="856822"/>
    <lineage>
        <taxon>Eukaryota</taxon>
        <taxon>Fungi</taxon>
        <taxon>Dikarya</taxon>
        <taxon>Ascomycota</taxon>
        <taxon>Pezizomycotina</taxon>
        <taxon>Eurotiomycetes</taxon>
        <taxon>Chaetothyriomycetidae</taxon>
        <taxon>Chaetothyriales</taxon>
        <taxon>Herpotrichiellaceae</taxon>
        <taxon>Fonsecaea</taxon>
    </lineage>
</organism>
<evidence type="ECO:0000313" key="2">
    <source>
        <dbReference type="EMBL" id="OAL32606.1"/>
    </source>
</evidence>
<dbReference type="EMBL" id="LVCJ01000058">
    <property type="protein sequence ID" value="OAL32606.1"/>
    <property type="molecule type" value="Genomic_DNA"/>
</dbReference>
<feature type="compositionally biased region" description="Low complexity" evidence="1">
    <location>
        <begin position="21"/>
        <end position="35"/>
    </location>
</feature>
<dbReference type="Proteomes" id="UP000185904">
    <property type="component" value="Unassembled WGS sequence"/>
</dbReference>
<sequence>MPSPSSPTAGNANGGDHARARPAPSKNKSSSSTSSRRQRRRRKPAAGSAFSAQFRLNRQRGETEALLATQHDEEDFADSDGLYPPHCTWTSRDQDRLGGRPPAEADPFGNAHCNVYENIHR</sequence>
<name>A0A178CT31_9EURO</name>
<gene>
    <name evidence="2" type="ORF">AYO20_07916</name>
</gene>
<proteinExistence type="predicted"/>
<feature type="region of interest" description="Disordered" evidence="1">
    <location>
        <begin position="1"/>
        <end position="58"/>
    </location>
</feature>
<protein>
    <submittedName>
        <fullName evidence="2">Uncharacterized protein</fullName>
    </submittedName>
</protein>